<evidence type="ECO:0000313" key="1">
    <source>
        <dbReference type="Proteomes" id="UP000887581"/>
    </source>
</evidence>
<protein>
    <submittedName>
        <fullName evidence="2">Uncharacterized protein</fullName>
    </submittedName>
</protein>
<dbReference type="AlphaFoldDB" id="A0A915PSX9"/>
<name>A0A915PSX9_9BILA</name>
<reference evidence="2" key="1">
    <citation type="submission" date="2022-11" db="UniProtKB">
        <authorList>
            <consortium name="WormBaseParasite"/>
        </authorList>
    </citation>
    <scope>IDENTIFICATION</scope>
</reference>
<accession>A0A915PSX9</accession>
<dbReference type="Proteomes" id="UP000887581">
    <property type="component" value="Unplaced"/>
</dbReference>
<keyword evidence="1" id="KW-1185">Reference proteome</keyword>
<organism evidence="1 2">
    <name type="scientific">Setaria digitata</name>
    <dbReference type="NCBI Taxonomy" id="48799"/>
    <lineage>
        <taxon>Eukaryota</taxon>
        <taxon>Metazoa</taxon>
        <taxon>Ecdysozoa</taxon>
        <taxon>Nematoda</taxon>
        <taxon>Chromadorea</taxon>
        <taxon>Rhabditida</taxon>
        <taxon>Spirurina</taxon>
        <taxon>Spiruromorpha</taxon>
        <taxon>Filarioidea</taxon>
        <taxon>Setariidae</taxon>
        <taxon>Setaria</taxon>
    </lineage>
</organism>
<sequence length="77" mass="8413">MSIVEAKAVAVAQNAVKKWRLMEMMDDTDWKSAGYTKMIADLGITRNAYTASCELDKVDVSSSFRYATGGCLSLPTV</sequence>
<dbReference type="WBParaSite" id="sdigi.contig231.g6430.t1">
    <property type="protein sequence ID" value="sdigi.contig231.g6430.t1"/>
    <property type="gene ID" value="sdigi.contig231.g6430"/>
</dbReference>
<evidence type="ECO:0000313" key="2">
    <source>
        <dbReference type="WBParaSite" id="sdigi.contig231.g6430.t1"/>
    </source>
</evidence>
<proteinExistence type="predicted"/>